<sequence length="193" mass="20810">MARVVLVLPSLLVVVATVLSSSHVNGFSSSSHGTCRPIGYLKGKTPKTVKCDDSCCKTGKLYPQYRCSPPIKTSDFTRATMTLSSFSNNGDSGGPTECDDKFHSDDERVVALSTGWYDHGSRCLKNITITGNGRTVLAKIVDECDSVHGCDADNEFQPPCRNNVVAASRAVWKALGIPKADIGDEYEITWSDA</sequence>
<comment type="caution">
    <text evidence="6">The sequence shown here is derived from an EMBL/GenBank/DDBJ whole genome shotgun (WGS) entry which is preliminary data.</text>
</comment>
<dbReference type="Pfam" id="PF24300">
    <property type="entry name" value="KWL1"/>
    <property type="match status" value="1"/>
</dbReference>
<evidence type="ECO:0000256" key="2">
    <source>
        <dbReference type="ARBA" id="ARBA00005592"/>
    </source>
</evidence>
<dbReference type="SUPFAM" id="SSF50685">
    <property type="entry name" value="Barwin-like endoglucanases"/>
    <property type="match status" value="1"/>
</dbReference>
<dbReference type="EMBL" id="JAINDJ010000008">
    <property type="protein sequence ID" value="KAG9440363.1"/>
    <property type="molecule type" value="Genomic_DNA"/>
</dbReference>
<dbReference type="Proteomes" id="UP000825729">
    <property type="component" value="Unassembled WGS sequence"/>
</dbReference>
<keyword evidence="4 5" id="KW-0732">Signal</keyword>
<dbReference type="Gene3D" id="2.40.40.10">
    <property type="entry name" value="RlpA-like domain"/>
    <property type="match status" value="1"/>
</dbReference>
<evidence type="ECO:0000313" key="6">
    <source>
        <dbReference type="EMBL" id="KAG9440363.1"/>
    </source>
</evidence>
<feature type="signal peptide" evidence="5">
    <location>
        <begin position="1"/>
        <end position="20"/>
    </location>
</feature>
<feature type="chain" id="PRO_5043540847" description="Ripening-related protein 1" evidence="5">
    <location>
        <begin position="21"/>
        <end position="193"/>
    </location>
</feature>
<dbReference type="PANTHER" id="PTHR33191:SF58">
    <property type="entry name" value="RIPENING-RELATED PROTEIN 1"/>
    <property type="match status" value="1"/>
</dbReference>
<dbReference type="GO" id="GO:0005576">
    <property type="term" value="C:extracellular region"/>
    <property type="evidence" value="ECO:0007669"/>
    <property type="project" value="UniProtKB-SubCell"/>
</dbReference>
<protein>
    <recommendedName>
        <fullName evidence="8">Ripening-related protein 1</fullName>
    </recommendedName>
</protein>
<dbReference type="CDD" id="cd22270">
    <property type="entry name" value="DPBB_kiwellin-like"/>
    <property type="match status" value="1"/>
</dbReference>
<evidence type="ECO:0000256" key="3">
    <source>
        <dbReference type="ARBA" id="ARBA00022525"/>
    </source>
</evidence>
<accession>A0AAV7DUU8</accession>
<dbReference type="AlphaFoldDB" id="A0AAV7DUU8"/>
<comment type="subcellular location">
    <subcellularLocation>
        <location evidence="1">Secreted</location>
    </subcellularLocation>
</comment>
<dbReference type="InterPro" id="IPR036908">
    <property type="entry name" value="RlpA-like_sf"/>
</dbReference>
<proteinExistence type="inferred from homology"/>
<gene>
    <name evidence="6" type="ORF">H6P81_020528</name>
</gene>
<dbReference type="InterPro" id="IPR039271">
    <property type="entry name" value="Kiwellin-like"/>
</dbReference>
<evidence type="ECO:0008006" key="8">
    <source>
        <dbReference type="Google" id="ProtNLM"/>
    </source>
</evidence>
<organism evidence="6 7">
    <name type="scientific">Aristolochia fimbriata</name>
    <name type="common">White veined hardy Dutchman's pipe vine</name>
    <dbReference type="NCBI Taxonomy" id="158543"/>
    <lineage>
        <taxon>Eukaryota</taxon>
        <taxon>Viridiplantae</taxon>
        <taxon>Streptophyta</taxon>
        <taxon>Embryophyta</taxon>
        <taxon>Tracheophyta</taxon>
        <taxon>Spermatophyta</taxon>
        <taxon>Magnoliopsida</taxon>
        <taxon>Magnoliidae</taxon>
        <taxon>Piperales</taxon>
        <taxon>Aristolochiaceae</taxon>
        <taxon>Aristolochia</taxon>
    </lineage>
</organism>
<comment type="similarity">
    <text evidence="2">Belongs to the kiwellin family.</text>
</comment>
<evidence type="ECO:0000256" key="4">
    <source>
        <dbReference type="ARBA" id="ARBA00022729"/>
    </source>
</evidence>
<evidence type="ECO:0000313" key="7">
    <source>
        <dbReference type="Proteomes" id="UP000825729"/>
    </source>
</evidence>
<name>A0AAV7DUU8_ARIFI</name>
<reference evidence="6 7" key="1">
    <citation type="submission" date="2021-07" db="EMBL/GenBank/DDBJ databases">
        <title>The Aristolochia fimbriata genome: insights into angiosperm evolution, floral development and chemical biosynthesis.</title>
        <authorList>
            <person name="Jiao Y."/>
        </authorList>
    </citation>
    <scope>NUCLEOTIDE SEQUENCE [LARGE SCALE GENOMIC DNA]</scope>
    <source>
        <strain evidence="6">IBCAS-2021</strain>
        <tissue evidence="6">Leaf</tissue>
    </source>
</reference>
<evidence type="ECO:0000256" key="1">
    <source>
        <dbReference type="ARBA" id="ARBA00004613"/>
    </source>
</evidence>
<evidence type="ECO:0000256" key="5">
    <source>
        <dbReference type="SAM" id="SignalP"/>
    </source>
</evidence>
<dbReference type="PANTHER" id="PTHR33191">
    <property type="entry name" value="RIPENING-RELATED PROTEIN 2-RELATED"/>
    <property type="match status" value="1"/>
</dbReference>
<keyword evidence="3" id="KW-0964">Secreted</keyword>
<keyword evidence="7" id="KW-1185">Reference proteome</keyword>